<dbReference type="GO" id="GO:0008270">
    <property type="term" value="F:zinc ion binding"/>
    <property type="evidence" value="ECO:0007669"/>
    <property type="project" value="UniProtKB-KW"/>
</dbReference>
<proteinExistence type="inferred from homology"/>
<keyword evidence="15" id="KW-0436">Ligase</keyword>
<dbReference type="PANTHER" id="PTHR21330:SF1">
    <property type="entry name" value="E3 SUMO-PROTEIN LIGASE NSE2"/>
    <property type="match status" value="1"/>
</dbReference>
<dbReference type="GO" id="GO:0000724">
    <property type="term" value="P:double-strand break repair via homologous recombination"/>
    <property type="evidence" value="ECO:0007669"/>
    <property type="project" value="InterPro"/>
</dbReference>
<name>A0A087TSG7_STEMI</name>
<reference evidence="15 16" key="1">
    <citation type="submission" date="2013-11" db="EMBL/GenBank/DDBJ databases">
        <title>Genome sequencing of Stegodyphus mimosarum.</title>
        <authorList>
            <person name="Bechsgaard J."/>
        </authorList>
    </citation>
    <scope>NUCLEOTIDE SEQUENCE [LARGE SCALE GENOMIC DNA]</scope>
</reference>
<dbReference type="Pfam" id="PF11789">
    <property type="entry name" value="zf-Nse"/>
    <property type="match status" value="1"/>
</dbReference>
<evidence type="ECO:0000256" key="7">
    <source>
        <dbReference type="ARBA" id="ARBA00022771"/>
    </source>
</evidence>
<keyword evidence="7 13" id="KW-0863">Zinc-finger</keyword>
<evidence type="ECO:0000256" key="1">
    <source>
        <dbReference type="ARBA" id="ARBA00004123"/>
    </source>
</evidence>
<dbReference type="GO" id="GO:0016925">
    <property type="term" value="P:protein sumoylation"/>
    <property type="evidence" value="ECO:0007669"/>
    <property type="project" value="UniProtKB-UniPathway"/>
</dbReference>
<evidence type="ECO:0000256" key="4">
    <source>
        <dbReference type="ARBA" id="ARBA00020923"/>
    </source>
</evidence>
<evidence type="ECO:0000256" key="11">
    <source>
        <dbReference type="ARBA" id="ARBA00031731"/>
    </source>
</evidence>
<dbReference type="GO" id="GO:0030915">
    <property type="term" value="C:Smc5-Smc6 complex"/>
    <property type="evidence" value="ECO:0007669"/>
    <property type="project" value="InterPro"/>
</dbReference>
<dbReference type="OrthoDB" id="26899at2759"/>
<keyword evidence="10" id="KW-0539">Nucleus</keyword>
<feature type="domain" description="SP-RING-type" evidence="14">
    <location>
        <begin position="134"/>
        <end position="214"/>
    </location>
</feature>
<dbReference type="GO" id="GO:0005634">
    <property type="term" value="C:nucleus"/>
    <property type="evidence" value="ECO:0007669"/>
    <property type="project" value="UniProtKB-SubCell"/>
</dbReference>
<accession>A0A087TSG7</accession>
<dbReference type="GO" id="GO:0016874">
    <property type="term" value="F:ligase activity"/>
    <property type="evidence" value="ECO:0007669"/>
    <property type="project" value="UniProtKB-KW"/>
</dbReference>
<dbReference type="PANTHER" id="PTHR21330">
    <property type="entry name" value="E3 SUMO-PROTEIN LIGASE NSE2"/>
    <property type="match status" value="1"/>
</dbReference>
<dbReference type="STRING" id="407821.A0A087TSG7"/>
<dbReference type="UniPathway" id="UPA00886"/>
<dbReference type="InterPro" id="IPR026846">
    <property type="entry name" value="Nse2(Mms21)"/>
</dbReference>
<evidence type="ECO:0000256" key="12">
    <source>
        <dbReference type="ARBA" id="ARBA00032533"/>
    </source>
</evidence>
<evidence type="ECO:0000256" key="10">
    <source>
        <dbReference type="ARBA" id="ARBA00023242"/>
    </source>
</evidence>
<dbReference type="InterPro" id="IPR004181">
    <property type="entry name" value="Znf_MIZ"/>
</dbReference>
<dbReference type="Proteomes" id="UP000054359">
    <property type="component" value="Unassembled WGS sequence"/>
</dbReference>
<evidence type="ECO:0000259" key="14">
    <source>
        <dbReference type="PROSITE" id="PS51044"/>
    </source>
</evidence>
<dbReference type="GO" id="GO:0061665">
    <property type="term" value="F:SUMO ligase activity"/>
    <property type="evidence" value="ECO:0007669"/>
    <property type="project" value="TreeGrafter"/>
</dbReference>
<comment type="subcellular location">
    <subcellularLocation>
        <location evidence="1">Nucleus</location>
    </subcellularLocation>
</comment>
<evidence type="ECO:0000256" key="9">
    <source>
        <dbReference type="ARBA" id="ARBA00022833"/>
    </source>
</evidence>
<dbReference type="CDD" id="cd16651">
    <property type="entry name" value="SPL-RING_NSE2"/>
    <property type="match status" value="1"/>
</dbReference>
<keyword evidence="6" id="KW-0479">Metal-binding</keyword>
<dbReference type="InterPro" id="IPR013083">
    <property type="entry name" value="Znf_RING/FYVE/PHD"/>
</dbReference>
<evidence type="ECO:0000313" key="15">
    <source>
        <dbReference type="EMBL" id="KFM68056.1"/>
    </source>
</evidence>
<keyword evidence="8" id="KW-0833">Ubl conjugation pathway</keyword>
<evidence type="ECO:0000256" key="8">
    <source>
        <dbReference type="ARBA" id="ARBA00022786"/>
    </source>
</evidence>
<dbReference type="EMBL" id="KK116537">
    <property type="protein sequence ID" value="KFM68056.1"/>
    <property type="molecule type" value="Genomic_DNA"/>
</dbReference>
<keyword evidence="5" id="KW-0808">Transferase</keyword>
<evidence type="ECO:0000256" key="6">
    <source>
        <dbReference type="ARBA" id="ARBA00022723"/>
    </source>
</evidence>
<evidence type="ECO:0000313" key="16">
    <source>
        <dbReference type="Proteomes" id="UP000054359"/>
    </source>
</evidence>
<dbReference type="AlphaFoldDB" id="A0A087TSG7"/>
<feature type="non-terminal residue" evidence="15">
    <location>
        <position position="227"/>
    </location>
</feature>
<dbReference type="SUPFAM" id="SSF57850">
    <property type="entry name" value="RING/U-box"/>
    <property type="match status" value="1"/>
</dbReference>
<dbReference type="PROSITE" id="PS51044">
    <property type="entry name" value="ZF_SP_RING"/>
    <property type="match status" value="1"/>
</dbReference>
<sequence length="227" mass="25317">MNSSAPGISNQSLYSESEELNTLSSNVGDVLSHCNSLKSDIIEYGADACNDLQLLSELMLEFQNVRANMKALRSAVEHIEPLLSANDEDDENEIDFESILCRCTAEIPVDEEIISAVNAIRGYVHHNNRAASSENEEIQVVRETTENFEDPVTRRIITNPVKSVICNHSYDKSSIEVYLQKKTRCPVTGCVKELRKEDLIEDLDLKQKLAVKSGKKGNGGHEFTCKL</sequence>
<comment type="similarity">
    <text evidence="3">Belongs to the NSE2 family.</text>
</comment>
<protein>
    <recommendedName>
        <fullName evidence="4">E3 SUMO-protein ligase NSE2</fullName>
    </recommendedName>
    <alternativeName>
        <fullName evidence="11">E3 SUMO-protein transferase NSE2</fullName>
    </alternativeName>
    <alternativeName>
        <fullName evidence="12">Non-structural maintenance of chromosomes element 2 homolog</fullName>
    </alternativeName>
</protein>
<organism evidence="15 16">
    <name type="scientific">Stegodyphus mimosarum</name>
    <name type="common">African social velvet spider</name>
    <dbReference type="NCBI Taxonomy" id="407821"/>
    <lineage>
        <taxon>Eukaryota</taxon>
        <taxon>Metazoa</taxon>
        <taxon>Ecdysozoa</taxon>
        <taxon>Arthropoda</taxon>
        <taxon>Chelicerata</taxon>
        <taxon>Arachnida</taxon>
        <taxon>Araneae</taxon>
        <taxon>Araneomorphae</taxon>
        <taxon>Entelegynae</taxon>
        <taxon>Eresoidea</taxon>
        <taxon>Eresidae</taxon>
        <taxon>Stegodyphus</taxon>
    </lineage>
</organism>
<evidence type="ECO:0000256" key="5">
    <source>
        <dbReference type="ARBA" id="ARBA00022679"/>
    </source>
</evidence>
<gene>
    <name evidence="15" type="ORF">X975_10738</name>
</gene>
<keyword evidence="9" id="KW-0862">Zinc</keyword>
<evidence type="ECO:0000256" key="13">
    <source>
        <dbReference type="PROSITE-ProRule" id="PRU00452"/>
    </source>
</evidence>
<evidence type="ECO:0000256" key="2">
    <source>
        <dbReference type="ARBA" id="ARBA00004718"/>
    </source>
</evidence>
<comment type="pathway">
    <text evidence="2">Protein modification; protein sumoylation.</text>
</comment>
<dbReference type="Gene3D" id="3.30.40.10">
    <property type="entry name" value="Zinc/RING finger domain, C3HC4 (zinc finger)"/>
    <property type="match status" value="1"/>
</dbReference>
<keyword evidence="16" id="KW-1185">Reference proteome</keyword>
<dbReference type="OMA" id="NHHYDEG"/>
<evidence type="ECO:0000256" key="3">
    <source>
        <dbReference type="ARBA" id="ARBA00008212"/>
    </source>
</evidence>